<reference evidence="2 3" key="1">
    <citation type="journal article" date="2013" name="Genome Announc.">
        <title>Draft Genome Sequence of the Cellulolytic Bacterium Clostridium papyrosolvens C7 (ATCC 700395).</title>
        <authorList>
            <person name="Zepeda V."/>
            <person name="Dassa B."/>
            <person name="Borovok I."/>
            <person name="Lamed R."/>
            <person name="Bayer E.A."/>
            <person name="Cate J.H."/>
        </authorList>
    </citation>
    <scope>NUCLEOTIDE SEQUENCE [LARGE SCALE GENOMIC DNA]</scope>
    <source>
        <strain evidence="2 3">C7</strain>
    </source>
</reference>
<protein>
    <submittedName>
        <fullName evidence="2">Uncharacterized protein</fullName>
    </submittedName>
</protein>
<dbReference type="STRING" id="1330534.L323_09895"/>
<accession>U4R1J8</accession>
<dbReference type="Proteomes" id="UP000016860">
    <property type="component" value="Unassembled WGS sequence"/>
</dbReference>
<dbReference type="EMBL" id="ATAY01000031">
    <property type="protein sequence ID" value="EPR12051.1"/>
    <property type="molecule type" value="Genomic_DNA"/>
</dbReference>
<gene>
    <name evidence="2" type="ORF">L323_09895</name>
</gene>
<organism evidence="2 3">
    <name type="scientific">Ruminiclostridium papyrosolvens C7</name>
    <dbReference type="NCBI Taxonomy" id="1330534"/>
    <lineage>
        <taxon>Bacteria</taxon>
        <taxon>Bacillati</taxon>
        <taxon>Bacillota</taxon>
        <taxon>Clostridia</taxon>
        <taxon>Eubacteriales</taxon>
        <taxon>Oscillospiraceae</taxon>
        <taxon>Ruminiclostridium</taxon>
    </lineage>
</organism>
<keyword evidence="1" id="KW-0472">Membrane</keyword>
<keyword evidence="1" id="KW-0812">Transmembrane</keyword>
<dbReference type="PATRIC" id="fig|1330534.3.peg.1975"/>
<proteinExistence type="predicted"/>
<evidence type="ECO:0000313" key="2">
    <source>
        <dbReference type="EMBL" id="EPR12051.1"/>
    </source>
</evidence>
<dbReference type="AlphaFoldDB" id="U4R1J8"/>
<evidence type="ECO:0000313" key="3">
    <source>
        <dbReference type="Proteomes" id="UP000016860"/>
    </source>
</evidence>
<feature type="transmembrane region" description="Helical" evidence="1">
    <location>
        <begin position="29"/>
        <end position="52"/>
    </location>
</feature>
<name>U4R1J8_9FIRM</name>
<keyword evidence="1" id="KW-1133">Transmembrane helix</keyword>
<comment type="caution">
    <text evidence="2">The sequence shown here is derived from an EMBL/GenBank/DDBJ whole genome shotgun (WGS) entry which is preliminary data.</text>
</comment>
<sequence length="59" mass="6770">MMIMYIIPMTIVLNAEKQPGLKIPELRKFMFVHVVIVVIWVIGLILNVQYAVGVGLNFR</sequence>
<evidence type="ECO:0000256" key="1">
    <source>
        <dbReference type="SAM" id="Phobius"/>
    </source>
</evidence>